<comment type="caution">
    <text evidence="3">The sequence shown here is derived from an EMBL/GenBank/DDBJ whole genome shotgun (WGS) entry which is preliminary data.</text>
</comment>
<dbReference type="GO" id="GO:0045202">
    <property type="term" value="C:synapse"/>
    <property type="evidence" value="ECO:0007669"/>
    <property type="project" value="UniProtKB-SubCell"/>
</dbReference>
<dbReference type="PANTHER" id="PTHR46252">
    <property type="entry name" value="BRORIN FAMILY MEMBER"/>
    <property type="match status" value="1"/>
</dbReference>
<dbReference type="InterPro" id="IPR001007">
    <property type="entry name" value="VWF_dom"/>
</dbReference>
<accession>A0ABD0JDI8</accession>
<dbReference type="PROSITE" id="PS50184">
    <property type="entry name" value="VWFC_2"/>
    <property type="match status" value="1"/>
</dbReference>
<evidence type="ECO:0000259" key="2">
    <source>
        <dbReference type="PROSITE" id="PS50184"/>
    </source>
</evidence>
<dbReference type="GO" id="GO:0005576">
    <property type="term" value="C:extracellular region"/>
    <property type="evidence" value="ECO:0007669"/>
    <property type="project" value="UniProtKB-SubCell"/>
</dbReference>
<evidence type="ECO:0000313" key="3">
    <source>
        <dbReference type="EMBL" id="KAK7471543.1"/>
    </source>
</evidence>
<protein>
    <recommendedName>
        <fullName evidence="2">VWFC domain-containing protein</fullName>
    </recommendedName>
</protein>
<dbReference type="PROSITE" id="PS01208">
    <property type="entry name" value="VWFC_1"/>
    <property type="match status" value="1"/>
</dbReference>
<feature type="signal peptide" evidence="1">
    <location>
        <begin position="1"/>
        <end position="19"/>
    </location>
</feature>
<evidence type="ECO:0000256" key="1">
    <source>
        <dbReference type="SAM" id="SignalP"/>
    </source>
</evidence>
<feature type="chain" id="PRO_5044756259" description="VWFC domain-containing protein" evidence="1">
    <location>
        <begin position="20"/>
        <end position="135"/>
    </location>
</feature>
<organism evidence="3 4">
    <name type="scientific">Batillaria attramentaria</name>
    <dbReference type="NCBI Taxonomy" id="370345"/>
    <lineage>
        <taxon>Eukaryota</taxon>
        <taxon>Metazoa</taxon>
        <taxon>Spiralia</taxon>
        <taxon>Lophotrochozoa</taxon>
        <taxon>Mollusca</taxon>
        <taxon>Gastropoda</taxon>
        <taxon>Caenogastropoda</taxon>
        <taxon>Sorbeoconcha</taxon>
        <taxon>Cerithioidea</taxon>
        <taxon>Batillariidae</taxon>
        <taxon>Batillaria</taxon>
    </lineage>
</organism>
<dbReference type="SUPFAM" id="SSF57603">
    <property type="entry name" value="FnI-like domain"/>
    <property type="match status" value="1"/>
</dbReference>
<proteinExistence type="predicted"/>
<dbReference type="InterPro" id="IPR042979">
    <property type="entry name" value="VWC2/VWC2L"/>
</dbReference>
<dbReference type="Proteomes" id="UP001519460">
    <property type="component" value="Unassembled WGS sequence"/>
</dbReference>
<dbReference type="Pfam" id="PF23334">
    <property type="entry name" value="VWC2L_2nd"/>
    <property type="match status" value="1"/>
</dbReference>
<name>A0ABD0JDI8_9CAEN</name>
<dbReference type="PANTHER" id="PTHR46252:SF3">
    <property type="entry name" value="KIELIN_CHORDIN-LIKE PROTEIN"/>
    <property type="match status" value="1"/>
</dbReference>
<gene>
    <name evidence="3" type="ORF">BaRGS_00035823</name>
</gene>
<keyword evidence="4" id="KW-1185">Reference proteome</keyword>
<sequence length="135" mass="14065">MQAVLFSVTAVLVFSSVQSTTTPPAGGCQYRGNTYPEGSFRPNPCSPCMCRAGEVHCAIVDCFMPPCVDPQQVEGQCCPVCPNGPNCRAPDGTIVKDGETVEISPGTRCHCVSHGGGGFLAHTQAFCDHTVSGGK</sequence>
<reference evidence="3 4" key="1">
    <citation type="journal article" date="2023" name="Sci. Data">
        <title>Genome assembly of the Korean intertidal mud-creeper Batillaria attramentaria.</title>
        <authorList>
            <person name="Patra A.K."/>
            <person name="Ho P.T."/>
            <person name="Jun S."/>
            <person name="Lee S.J."/>
            <person name="Kim Y."/>
            <person name="Won Y.J."/>
        </authorList>
    </citation>
    <scope>NUCLEOTIDE SEQUENCE [LARGE SCALE GENOMIC DNA]</scope>
    <source>
        <strain evidence="3">Wonlab-2016</strain>
    </source>
</reference>
<feature type="domain" description="VWFC" evidence="2">
    <location>
        <begin position="26"/>
        <end position="82"/>
    </location>
</feature>
<evidence type="ECO:0000313" key="4">
    <source>
        <dbReference type="Proteomes" id="UP001519460"/>
    </source>
</evidence>
<dbReference type="AlphaFoldDB" id="A0ABD0JDI8"/>
<dbReference type="EMBL" id="JACVVK020000489">
    <property type="protein sequence ID" value="KAK7471543.1"/>
    <property type="molecule type" value="Genomic_DNA"/>
</dbReference>
<keyword evidence="1" id="KW-0732">Signal</keyword>
<dbReference type="Gene3D" id="6.20.200.20">
    <property type="match status" value="1"/>
</dbReference>